<evidence type="ECO:0000313" key="2">
    <source>
        <dbReference type="EMBL" id="SFD48722.1"/>
    </source>
</evidence>
<protein>
    <submittedName>
        <fullName evidence="2">Uncharacterized protein</fullName>
    </submittedName>
</protein>
<evidence type="ECO:0000313" key="3">
    <source>
        <dbReference type="Proteomes" id="UP000198862"/>
    </source>
</evidence>
<sequence>MKLKLNKKKLKNLSNDNKALPMNMTPKIGGARGPESEAFCQNTNDYWCQRPTSPLVTCSNADLCV</sequence>
<accession>A0A1I1SQX7</accession>
<evidence type="ECO:0000256" key="1">
    <source>
        <dbReference type="SAM" id="MobiDB-lite"/>
    </source>
</evidence>
<dbReference type="OrthoDB" id="6310494at2"/>
<dbReference type="RefSeq" id="WP_091990428.1">
    <property type="nucleotide sequence ID" value="NZ_FOLO01000062.1"/>
</dbReference>
<dbReference type="AlphaFoldDB" id="A0A1I1SQX7"/>
<name>A0A1I1SQX7_9GAMM</name>
<proteinExistence type="predicted"/>
<feature type="region of interest" description="Disordered" evidence="1">
    <location>
        <begin position="1"/>
        <end position="34"/>
    </location>
</feature>
<keyword evidence="3" id="KW-1185">Reference proteome</keyword>
<feature type="compositionally biased region" description="Basic residues" evidence="1">
    <location>
        <begin position="1"/>
        <end position="11"/>
    </location>
</feature>
<gene>
    <name evidence="2" type="ORF">SAMN02745724_04654</name>
</gene>
<reference evidence="2 3" key="1">
    <citation type="submission" date="2016-10" db="EMBL/GenBank/DDBJ databases">
        <authorList>
            <person name="de Groot N.N."/>
        </authorList>
    </citation>
    <scope>NUCLEOTIDE SEQUENCE [LARGE SCALE GENOMIC DNA]</scope>
    <source>
        <strain evidence="2 3">DSM 6059</strain>
    </source>
</reference>
<dbReference type="Proteomes" id="UP000198862">
    <property type="component" value="Unassembled WGS sequence"/>
</dbReference>
<dbReference type="EMBL" id="FOLO01000062">
    <property type="protein sequence ID" value="SFD48722.1"/>
    <property type="molecule type" value="Genomic_DNA"/>
</dbReference>
<organism evidence="2 3">
    <name type="scientific">Pseudoalteromonas denitrificans DSM 6059</name>
    <dbReference type="NCBI Taxonomy" id="1123010"/>
    <lineage>
        <taxon>Bacteria</taxon>
        <taxon>Pseudomonadati</taxon>
        <taxon>Pseudomonadota</taxon>
        <taxon>Gammaproteobacteria</taxon>
        <taxon>Alteromonadales</taxon>
        <taxon>Pseudoalteromonadaceae</taxon>
        <taxon>Pseudoalteromonas</taxon>
    </lineage>
</organism>